<evidence type="ECO:0000259" key="2">
    <source>
        <dbReference type="PROSITE" id="PS50157"/>
    </source>
</evidence>
<keyword evidence="1" id="KW-0863">Zinc-finger</keyword>
<organism evidence="3">
    <name type="scientific">Cacopsylla melanoneura</name>
    <dbReference type="NCBI Taxonomy" id="428564"/>
    <lineage>
        <taxon>Eukaryota</taxon>
        <taxon>Metazoa</taxon>
        <taxon>Ecdysozoa</taxon>
        <taxon>Arthropoda</taxon>
        <taxon>Hexapoda</taxon>
        <taxon>Insecta</taxon>
        <taxon>Pterygota</taxon>
        <taxon>Neoptera</taxon>
        <taxon>Paraneoptera</taxon>
        <taxon>Hemiptera</taxon>
        <taxon>Sternorrhyncha</taxon>
        <taxon>Psylloidea</taxon>
        <taxon>Psyllidae</taxon>
        <taxon>Psyllinae</taxon>
        <taxon>Cacopsylla</taxon>
    </lineage>
</organism>
<protein>
    <recommendedName>
        <fullName evidence="2">C2H2-type domain-containing protein</fullName>
    </recommendedName>
</protein>
<keyword evidence="1" id="KW-0479">Metal-binding</keyword>
<feature type="domain" description="C2H2-type" evidence="2">
    <location>
        <begin position="215"/>
        <end position="242"/>
    </location>
</feature>
<dbReference type="SMART" id="SM00355">
    <property type="entry name" value="ZnF_C2H2"/>
    <property type="match status" value="3"/>
</dbReference>
<dbReference type="EMBL" id="HBUF01178620">
    <property type="protein sequence ID" value="CAG6654663.1"/>
    <property type="molecule type" value="Transcribed_RNA"/>
</dbReference>
<dbReference type="EMBL" id="HBUF01178618">
    <property type="protein sequence ID" value="CAG6654659.1"/>
    <property type="molecule type" value="Transcribed_RNA"/>
</dbReference>
<dbReference type="PROSITE" id="PS50157">
    <property type="entry name" value="ZINC_FINGER_C2H2_2"/>
    <property type="match status" value="1"/>
</dbReference>
<name>A0A8D8RUF4_9HEMI</name>
<evidence type="ECO:0000313" key="3">
    <source>
        <dbReference type="EMBL" id="CAG6654657.1"/>
    </source>
</evidence>
<dbReference type="PROSITE" id="PS00028">
    <property type="entry name" value="ZINC_FINGER_C2H2_1"/>
    <property type="match status" value="1"/>
</dbReference>
<dbReference type="GO" id="GO:0008270">
    <property type="term" value="F:zinc ion binding"/>
    <property type="evidence" value="ECO:0007669"/>
    <property type="project" value="UniProtKB-KW"/>
</dbReference>
<reference evidence="3" key="1">
    <citation type="submission" date="2021-05" db="EMBL/GenBank/DDBJ databases">
        <authorList>
            <person name="Alioto T."/>
            <person name="Alioto T."/>
            <person name="Gomez Garrido J."/>
        </authorList>
    </citation>
    <scope>NUCLEOTIDE SEQUENCE</scope>
</reference>
<dbReference type="EMBL" id="HBUF01178617">
    <property type="protein sequence ID" value="CAG6654657.1"/>
    <property type="molecule type" value="Transcribed_RNA"/>
</dbReference>
<dbReference type="Gene3D" id="3.30.160.60">
    <property type="entry name" value="Classic Zinc Finger"/>
    <property type="match status" value="1"/>
</dbReference>
<keyword evidence="1" id="KW-0862">Zinc</keyword>
<dbReference type="EMBL" id="HBUF01178619">
    <property type="protein sequence ID" value="CAG6654661.1"/>
    <property type="molecule type" value="Transcribed_RNA"/>
</dbReference>
<proteinExistence type="predicted"/>
<evidence type="ECO:0000256" key="1">
    <source>
        <dbReference type="PROSITE-ProRule" id="PRU00042"/>
    </source>
</evidence>
<accession>A0A8D8RUF4</accession>
<dbReference type="AlphaFoldDB" id="A0A8D8RUF4"/>
<sequence>MKSIEDMLRIKRLRWAGHVSRMTDEKIPKQVAFSQLAKGKRPQVKPKKRWSDILKEDLKICHIDEKKWRESAENRNEWRRIIHTETEQTRVQNIEKAKERREERHQIEETFDWKCPVCDFRRSGKTGRQYVQSHITQAHHQQRLVISQSNTAQLCEICGFRCTSKSGMSSHKRHKHPDAPNYELRPQKIPQAVDLPATQTPAATSSIITTTPSQHTCPHCGRTCRTRAGLLSHMRSSTCHRQTGTNAATSDR</sequence>
<dbReference type="InterPro" id="IPR013087">
    <property type="entry name" value="Znf_C2H2_type"/>
</dbReference>